<feature type="repeat" description="ANK" evidence="3">
    <location>
        <begin position="518"/>
        <end position="541"/>
    </location>
</feature>
<dbReference type="SUPFAM" id="SSF48403">
    <property type="entry name" value="Ankyrin repeat"/>
    <property type="match status" value="1"/>
</dbReference>
<evidence type="ECO:0000313" key="8">
    <source>
        <dbReference type="Proteomes" id="UP000683360"/>
    </source>
</evidence>
<dbReference type="EMBL" id="CAJPWZ010002318">
    <property type="protein sequence ID" value="CAG2235398.1"/>
    <property type="molecule type" value="Genomic_DNA"/>
</dbReference>
<dbReference type="CDD" id="cd00096">
    <property type="entry name" value="Ig"/>
    <property type="match status" value="1"/>
</dbReference>
<dbReference type="InterPro" id="IPR007110">
    <property type="entry name" value="Ig-like_dom"/>
</dbReference>
<evidence type="ECO:0000256" key="5">
    <source>
        <dbReference type="SAM" id="Phobius"/>
    </source>
</evidence>
<dbReference type="SMART" id="SM00408">
    <property type="entry name" value="IGc2"/>
    <property type="match status" value="1"/>
</dbReference>
<dbReference type="PRINTS" id="PR01415">
    <property type="entry name" value="ANKYRIN"/>
</dbReference>
<dbReference type="Pfam" id="PF07679">
    <property type="entry name" value="I-set"/>
    <property type="match status" value="1"/>
</dbReference>
<organism evidence="7 8">
    <name type="scientific">Mytilus edulis</name>
    <name type="common">Blue mussel</name>
    <dbReference type="NCBI Taxonomy" id="6550"/>
    <lineage>
        <taxon>Eukaryota</taxon>
        <taxon>Metazoa</taxon>
        <taxon>Spiralia</taxon>
        <taxon>Lophotrochozoa</taxon>
        <taxon>Mollusca</taxon>
        <taxon>Bivalvia</taxon>
        <taxon>Autobranchia</taxon>
        <taxon>Pteriomorphia</taxon>
        <taxon>Mytilida</taxon>
        <taxon>Mytiloidea</taxon>
        <taxon>Mytilidae</taxon>
        <taxon>Mytilinae</taxon>
        <taxon>Mytilus</taxon>
    </lineage>
</organism>
<accession>A0A8S3TP02</accession>
<keyword evidence="1" id="KW-0677">Repeat</keyword>
<keyword evidence="5" id="KW-1133">Transmembrane helix</keyword>
<dbReference type="InterPro" id="IPR003599">
    <property type="entry name" value="Ig_sub"/>
</dbReference>
<feature type="compositionally biased region" description="Low complexity" evidence="4">
    <location>
        <begin position="8"/>
        <end position="20"/>
    </location>
</feature>
<dbReference type="Proteomes" id="UP000683360">
    <property type="component" value="Unassembled WGS sequence"/>
</dbReference>
<evidence type="ECO:0000256" key="4">
    <source>
        <dbReference type="SAM" id="MobiDB-lite"/>
    </source>
</evidence>
<feature type="transmembrane region" description="Helical" evidence="5">
    <location>
        <begin position="60"/>
        <end position="85"/>
    </location>
</feature>
<dbReference type="SUPFAM" id="SSF48726">
    <property type="entry name" value="Immunoglobulin"/>
    <property type="match status" value="1"/>
</dbReference>
<dbReference type="InterPro" id="IPR050889">
    <property type="entry name" value="Dendritic_Spine_Reg/Scaffold"/>
</dbReference>
<feature type="repeat" description="ANK" evidence="3">
    <location>
        <begin position="557"/>
        <end position="586"/>
    </location>
</feature>
<evidence type="ECO:0000256" key="1">
    <source>
        <dbReference type="ARBA" id="ARBA00022737"/>
    </source>
</evidence>
<dbReference type="Pfam" id="PF13637">
    <property type="entry name" value="Ank_4"/>
    <property type="match status" value="1"/>
</dbReference>
<dbReference type="InterPro" id="IPR036179">
    <property type="entry name" value="Ig-like_dom_sf"/>
</dbReference>
<sequence length="818" mass="93324">MSLIHNPSSKSSSLETTKLTQKPDIHRSAVQRRDRTKSTNEVYSNIKNNKVYNNSNNMTGVFIVTMILIYGFSIGFILFVCPVFLPSDKIVIFHENDDTQIECGVRGPSVIWSVEWFKDGKKVPEKNYATSDDESKITLFIKDALKKDEGVYKCVVKNRSGFPVKQVTHCFRRMENERYQDSINKRYGKSERYFAIVKLCDSSRSIRSHITNHPHFRKLKLISSVSSTCNIHDFPLSPAKQEEVASKYLRHKDVKIIMGIEPGKIEYIDIFPLLCESLSKLLEMDESVEVDEFFKSPFEVLLKVFQHIKSSKTEIYALMSLFLVCNNALEKRIFGTKPFKDKCRIIAHYCKIPNFSEKDIKQLFIKLQKYKQREIFNNDITFTAFANRQLQYKVYRDKFISYCTQNDELKKHILLLSYKATSPLLEVAAQGYDDILNMLIKMHLDVNVFDESGDTPLHKAAAFGNIRSLDLLLNNGADPHRLNKSAQSPLFKAVERGCLKVARKLLEKNVEVDLKNSTGETPLYVAAREGHTNMTKSLLQNKRKKANPKIFDEYIGSPLHISSKENFTDIMTLLLEEGADPNLSTNHIESPLYIASLNGKTEAVKLLIEKKADLNKCGKDGRSPLCKAAWNGYREAVEILLKNDADPNKISEYNESPLYKAARCGHLEIVKMLLEKGAKVDQACKDGRTPLYKAAWKNKYEVVEILLSNNADPNLWSIYFGTPLYRAAKERHVETVKMLLENIKTDVNIRSKDGETALFAAAKFGYRDVIKMLVAKGADMNITNDDGKTPIKAAQEMEHLKTVELLNEKLKTVNTHTQ</sequence>
<feature type="repeat" description="ANK" evidence="3">
    <location>
        <begin position="753"/>
        <end position="785"/>
    </location>
</feature>
<keyword evidence="2 3" id="KW-0040">ANK repeat</keyword>
<dbReference type="AlphaFoldDB" id="A0A8S3TP02"/>
<dbReference type="InterPro" id="IPR003598">
    <property type="entry name" value="Ig_sub2"/>
</dbReference>
<protein>
    <recommendedName>
        <fullName evidence="6">Ig-like domain-containing protein</fullName>
    </recommendedName>
</protein>
<proteinExistence type="predicted"/>
<dbReference type="PANTHER" id="PTHR24166:SF48">
    <property type="entry name" value="PROTEIN VAPYRIN"/>
    <property type="match status" value="1"/>
</dbReference>
<keyword evidence="5" id="KW-0472">Membrane</keyword>
<dbReference type="PANTHER" id="PTHR24166">
    <property type="entry name" value="ROLLING PEBBLES, ISOFORM B"/>
    <property type="match status" value="1"/>
</dbReference>
<dbReference type="PROSITE" id="PS50088">
    <property type="entry name" value="ANK_REPEAT"/>
    <property type="match status" value="9"/>
</dbReference>
<evidence type="ECO:0000259" key="6">
    <source>
        <dbReference type="PROSITE" id="PS50835"/>
    </source>
</evidence>
<feature type="repeat" description="ANK" evidence="3">
    <location>
        <begin position="653"/>
        <end position="685"/>
    </location>
</feature>
<keyword evidence="5" id="KW-0812">Transmembrane</keyword>
<dbReference type="InterPro" id="IPR002110">
    <property type="entry name" value="Ankyrin_rpt"/>
</dbReference>
<dbReference type="InterPro" id="IPR036770">
    <property type="entry name" value="Ankyrin_rpt-contain_sf"/>
</dbReference>
<keyword evidence="8" id="KW-1185">Reference proteome</keyword>
<evidence type="ECO:0000313" key="7">
    <source>
        <dbReference type="EMBL" id="CAG2235398.1"/>
    </source>
</evidence>
<gene>
    <name evidence="7" type="ORF">MEDL_47922</name>
</gene>
<evidence type="ECO:0000256" key="2">
    <source>
        <dbReference type="ARBA" id="ARBA00023043"/>
    </source>
</evidence>
<dbReference type="Gene3D" id="2.60.40.10">
    <property type="entry name" value="Immunoglobulins"/>
    <property type="match status" value="1"/>
</dbReference>
<evidence type="ECO:0000256" key="3">
    <source>
        <dbReference type="PROSITE-ProRule" id="PRU00023"/>
    </source>
</evidence>
<dbReference type="PROSITE" id="PS50297">
    <property type="entry name" value="ANK_REP_REGION"/>
    <property type="match status" value="8"/>
</dbReference>
<feature type="region of interest" description="Disordered" evidence="4">
    <location>
        <begin position="1"/>
        <end position="38"/>
    </location>
</feature>
<dbReference type="Gene3D" id="1.25.40.20">
    <property type="entry name" value="Ankyrin repeat-containing domain"/>
    <property type="match status" value="3"/>
</dbReference>
<dbReference type="PROSITE" id="PS50835">
    <property type="entry name" value="IG_LIKE"/>
    <property type="match status" value="1"/>
</dbReference>
<comment type="caution">
    <text evidence="7">The sequence shown here is derived from an EMBL/GenBank/DDBJ whole genome shotgun (WGS) entry which is preliminary data.</text>
</comment>
<dbReference type="Pfam" id="PF00023">
    <property type="entry name" value="Ank"/>
    <property type="match status" value="1"/>
</dbReference>
<dbReference type="OrthoDB" id="6073923at2759"/>
<feature type="compositionally biased region" description="Basic and acidic residues" evidence="4">
    <location>
        <begin position="21"/>
        <end position="38"/>
    </location>
</feature>
<reference evidence="7" key="1">
    <citation type="submission" date="2021-03" db="EMBL/GenBank/DDBJ databases">
        <authorList>
            <person name="Bekaert M."/>
        </authorList>
    </citation>
    <scope>NUCLEOTIDE SEQUENCE</scope>
</reference>
<dbReference type="Pfam" id="PF12796">
    <property type="entry name" value="Ank_2"/>
    <property type="match status" value="3"/>
</dbReference>
<feature type="repeat" description="ANK" evidence="3">
    <location>
        <begin position="587"/>
        <end position="619"/>
    </location>
</feature>
<feature type="repeat" description="ANK" evidence="3">
    <location>
        <begin position="485"/>
        <end position="517"/>
    </location>
</feature>
<feature type="repeat" description="ANK" evidence="3">
    <location>
        <begin position="452"/>
        <end position="484"/>
    </location>
</feature>
<dbReference type="SMART" id="SM00248">
    <property type="entry name" value="ANK"/>
    <property type="match status" value="12"/>
</dbReference>
<dbReference type="SMART" id="SM00409">
    <property type="entry name" value="IG"/>
    <property type="match status" value="1"/>
</dbReference>
<dbReference type="InterPro" id="IPR013098">
    <property type="entry name" value="Ig_I-set"/>
</dbReference>
<feature type="repeat" description="ANK" evidence="3">
    <location>
        <begin position="686"/>
        <end position="718"/>
    </location>
</feature>
<name>A0A8S3TP02_MYTED</name>
<feature type="domain" description="Ig-like" evidence="6">
    <location>
        <begin position="82"/>
        <end position="168"/>
    </location>
</feature>
<dbReference type="InterPro" id="IPR013783">
    <property type="entry name" value="Ig-like_fold"/>
</dbReference>
<feature type="repeat" description="ANK" evidence="3">
    <location>
        <begin position="620"/>
        <end position="652"/>
    </location>
</feature>